<sequence>MTDEEPIKADKHDSCSAPDLVVEFPTYCRPTISAVALYMIGRKLLLASPIE</sequence>
<reference evidence="1 2" key="2">
    <citation type="submission" date="2018-11" db="EMBL/GenBank/DDBJ databases">
        <authorList>
            <consortium name="Pathogen Informatics"/>
        </authorList>
    </citation>
    <scope>NUCLEOTIDE SEQUENCE [LARGE SCALE GENOMIC DNA]</scope>
    <source>
        <strain evidence="1">Dakar</strain>
        <strain evidence="2">Dakar, Senegal</strain>
    </source>
</reference>
<protein>
    <submittedName>
        <fullName evidence="1 3">Uncharacterized protein</fullName>
    </submittedName>
</protein>
<gene>
    <name evidence="1" type="ORF">SCUD_LOCUS9863</name>
</gene>
<reference evidence="3" key="1">
    <citation type="submission" date="2016-06" db="UniProtKB">
        <authorList>
            <consortium name="WormBaseParasite"/>
        </authorList>
    </citation>
    <scope>IDENTIFICATION</scope>
</reference>
<dbReference type="EMBL" id="UZAK01033456">
    <property type="protein sequence ID" value="VDP37417.1"/>
    <property type="molecule type" value="Genomic_DNA"/>
</dbReference>
<dbReference type="AlphaFoldDB" id="A0A183K4E3"/>
<organism evidence="3">
    <name type="scientific">Schistosoma curassoni</name>
    <dbReference type="NCBI Taxonomy" id="6186"/>
    <lineage>
        <taxon>Eukaryota</taxon>
        <taxon>Metazoa</taxon>
        <taxon>Spiralia</taxon>
        <taxon>Lophotrochozoa</taxon>
        <taxon>Platyhelminthes</taxon>
        <taxon>Trematoda</taxon>
        <taxon>Digenea</taxon>
        <taxon>Strigeidida</taxon>
        <taxon>Schistosomatoidea</taxon>
        <taxon>Schistosomatidae</taxon>
        <taxon>Schistosoma</taxon>
    </lineage>
</organism>
<dbReference type="Proteomes" id="UP000279833">
    <property type="component" value="Unassembled WGS sequence"/>
</dbReference>
<name>A0A183K4E3_9TREM</name>
<evidence type="ECO:0000313" key="3">
    <source>
        <dbReference type="WBParaSite" id="SCUD_0000986301-mRNA-1"/>
    </source>
</evidence>
<proteinExistence type="predicted"/>
<keyword evidence="2" id="KW-1185">Reference proteome</keyword>
<evidence type="ECO:0000313" key="1">
    <source>
        <dbReference type="EMBL" id="VDP37417.1"/>
    </source>
</evidence>
<dbReference type="WBParaSite" id="SCUD_0000986301-mRNA-1">
    <property type="protein sequence ID" value="SCUD_0000986301-mRNA-1"/>
    <property type="gene ID" value="SCUD_0000986301"/>
</dbReference>
<evidence type="ECO:0000313" key="2">
    <source>
        <dbReference type="Proteomes" id="UP000279833"/>
    </source>
</evidence>
<accession>A0A183K4E3</accession>